<dbReference type="Pfam" id="PF00563">
    <property type="entry name" value="EAL"/>
    <property type="match status" value="1"/>
</dbReference>
<proteinExistence type="predicted"/>
<dbReference type="InterPro" id="IPR043128">
    <property type="entry name" value="Rev_trsase/Diguanyl_cyclase"/>
</dbReference>
<comment type="caution">
    <text evidence="5">The sequence shown here is derived from an EMBL/GenBank/DDBJ whole genome shotgun (WGS) entry which is preliminary data.</text>
</comment>
<feature type="domain" description="EAL" evidence="3">
    <location>
        <begin position="318"/>
        <end position="568"/>
    </location>
</feature>
<dbReference type="SMART" id="SM00052">
    <property type="entry name" value="EAL"/>
    <property type="match status" value="1"/>
</dbReference>
<dbReference type="CDD" id="cd01949">
    <property type="entry name" value="GGDEF"/>
    <property type="match status" value="1"/>
</dbReference>
<dbReference type="SMART" id="SM00267">
    <property type="entry name" value="GGDEF"/>
    <property type="match status" value="1"/>
</dbReference>
<dbReference type="SUPFAM" id="SSF55073">
    <property type="entry name" value="Nucleotide cyclase"/>
    <property type="match status" value="1"/>
</dbReference>
<dbReference type="PROSITE" id="PS50110">
    <property type="entry name" value="RESPONSE_REGULATORY"/>
    <property type="match status" value="1"/>
</dbReference>
<dbReference type="SUPFAM" id="SSF52172">
    <property type="entry name" value="CheY-like"/>
    <property type="match status" value="1"/>
</dbReference>
<dbReference type="InterPro" id="IPR001789">
    <property type="entry name" value="Sig_transdc_resp-reg_receiver"/>
</dbReference>
<organism evidence="5 6">
    <name type="scientific">Kordiimonas pumila</name>
    <dbReference type="NCBI Taxonomy" id="2161677"/>
    <lineage>
        <taxon>Bacteria</taxon>
        <taxon>Pseudomonadati</taxon>
        <taxon>Pseudomonadota</taxon>
        <taxon>Alphaproteobacteria</taxon>
        <taxon>Kordiimonadales</taxon>
        <taxon>Kordiimonadaceae</taxon>
        <taxon>Kordiimonas</taxon>
    </lineage>
</organism>
<dbReference type="RefSeq" id="WP_194213797.1">
    <property type="nucleotide sequence ID" value="NZ_CP061205.1"/>
</dbReference>
<name>A0ABV7D6P1_9PROT</name>
<dbReference type="NCBIfam" id="TIGR00254">
    <property type="entry name" value="GGDEF"/>
    <property type="match status" value="1"/>
</dbReference>
<feature type="domain" description="GGDEF" evidence="4">
    <location>
        <begin position="171"/>
        <end position="309"/>
    </location>
</feature>
<dbReference type="InterPro" id="IPR001633">
    <property type="entry name" value="EAL_dom"/>
</dbReference>
<evidence type="ECO:0000256" key="1">
    <source>
        <dbReference type="PROSITE-ProRule" id="PRU00169"/>
    </source>
</evidence>
<comment type="caution">
    <text evidence="1">Lacks conserved residue(s) required for the propagation of feature annotation.</text>
</comment>
<dbReference type="EMBL" id="JBHRSL010000010">
    <property type="protein sequence ID" value="MFC3052540.1"/>
    <property type="molecule type" value="Genomic_DNA"/>
</dbReference>
<dbReference type="Gene3D" id="3.40.50.2300">
    <property type="match status" value="1"/>
</dbReference>
<evidence type="ECO:0000259" key="2">
    <source>
        <dbReference type="PROSITE" id="PS50110"/>
    </source>
</evidence>
<gene>
    <name evidence="5" type="ORF">ACFOKA_11560</name>
</gene>
<reference evidence="6" key="1">
    <citation type="journal article" date="2019" name="Int. J. Syst. Evol. Microbiol.">
        <title>The Global Catalogue of Microorganisms (GCM) 10K type strain sequencing project: providing services to taxonomists for standard genome sequencing and annotation.</title>
        <authorList>
            <consortium name="The Broad Institute Genomics Platform"/>
            <consortium name="The Broad Institute Genome Sequencing Center for Infectious Disease"/>
            <person name="Wu L."/>
            <person name="Ma J."/>
        </authorList>
    </citation>
    <scope>NUCLEOTIDE SEQUENCE [LARGE SCALE GENOMIC DNA]</scope>
    <source>
        <strain evidence="6">KCTC 62164</strain>
    </source>
</reference>
<dbReference type="CDD" id="cd01948">
    <property type="entry name" value="EAL"/>
    <property type="match status" value="1"/>
</dbReference>
<dbReference type="InterPro" id="IPR052155">
    <property type="entry name" value="Biofilm_reg_signaling"/>
</dbReference>
<keyword evidence="6" id="KW-1185">Reference proteome</keyword>
<feature type="domain" description="Response regulatory" evidence="2">
    <location>
        <begin position="6"/>
        <end position="127"/>
    </location>
</feature>
<dbReference type="Gene3D" id="3.20.20.450">
    <property type="entry name" value="EAL domain"/>
    <property type="match status" value="1"/>
</dbReference>
<accession>A0ABV7D6P1</accession>
<dbReference type="Proteomes" id="UP001595444">
    <property type="component" value="Unassembled WGS sequence"/>
</dbReference>
<dbReference type="PROSITE" id="PS50887">
    <property type="entry name" value="GGDEF"/>
    <property type="match status" value="1"/>
</dbReference>
<dbReference type="InterPro" id="IPR029787">
    <property type="entry name" value="Nucleotide_cyclase"/>
</dbReference>
<evidence type="ECO:0000259" key="4">
    <source>
        <dbReference type="PROSITE" id="PS50887"/>
    </source>
</evidence>
<dbReference type="PROSITE" id="PS50883">
    <property type="entry name" value="EAL"/>
    <property type="match status" value="1"/>
</dbReference>
<dbReference type="SUPFAM" id="SSF141868">
    <property type="entry name" value="EAL domain-like"/>
    <property type="match status" value="1"/>
</dbReference>
<dbReference type="Pfam" id="PF00990">
    <property type="entry name" value="GGDEF"/>
    <property type="match status" value="1"/>
</dbReference>
<dbReference type="InterPro" id="IPR000160">
    <property type="entry name" value="GGDEF_dom"/>
</dbReference>
<dbReference type="InterPro" id="IPR011006">
    <property type="entry name" value="CheY-like_superfamily"/>
</dbReference>
<evidence type="ECO:0000313" key="6">
    <source>
        <dbReference type="Proteomes" id="UP001595444"/>
    </source>
</evidence>
<dbReference type="InterPro" id="IPR035919">
    <property type="entry name" value="EAL_sf"/>
</dbReference>
<evidence type="ECO:0000313" key="5">
    <source>
        <dbReference type="EMBL" id="MFC3052540.1"/>
    </source>
</evidence>
<protein>
    <submittedName>
        <fullName evidence="5">Bifunctional diguanylate cyclase/phosphodiesterase</fullName>
    </submittedName>
</protein>
<sequence>MKNGLNILLVEANEESYESFSRLVEGLDGINGCISRTEDAETTIELIKAHRSWYFDICFISASIGKETSLNLVEEILDRTDCKAPLVIISGQDDLVFEASLLKRGASDVVFHDDLSVRELRRVIRYMTNQRRAQEREERLAFHDDLTSLPNRRLLQERLEQVLQHTKRHATIGALMLLDLDNFKTINDALGHSVGDQLLREVSARLQTCCRREDSVARIGGDEFAVLLPEAGADMVKALRGVSKVAGKALEALVEPVLIEQHSLHVTVSIGITMLTPESATIDAILRQADTAMYEAKSAGKDSYRFFAPEMEEMVLNQVRIENHMRMGLSNNEFYMHYQPIVHSQTFELIGAEALVRWNSPDLGQVSPAVFVPVAENSGLIWLLGEKIMEEACAFLAATPGLPQLSINISGEQIHRPNFIAFVEKVIADNALEPGRLVFELTETSLLADLKQAAEVMQRLRTIGVRFALDDFGTGYSSLSYLKRLPFDYVKIDHSFTRGVIENTDDQAIIQAILSLGEVLGFMVTAEGVETLEQLEFLQDRGCISVQGYYFSKPVSADNFRQNWIHRPANNV</sequence>
<dbReference type="Gene3D" id="3.30.70.270">
    <property type="match status" value="1"/>
</dbReference>
<dbReference type="PANTHER" id="PTHR44757:SF2">
    <property type="entry name" value="BIOFILM ARCHITECTURE MAINTENANCE PROTEIN MBAA"/>
    <property type="match status" value="1"/>
</dbReference>
<dbReference type="PANTHER" id="PTHR44757">
    <property type="entry name" value="DIGUANYLATE CYCLASE DGCP"/>
    <property type="match status" value="1"/>
</dbReference>
<evidence type="ECO:0000259" key="3">
    <source>
        <dbReference type="PROSITE" id="PS50883"/>
    </source>
</evidence>